<dbReference type="EMBL" id="VJMJ01000135">
    <property type="protein sequence ID" value="KAF0732325.1"/>
    <property type="molecule type" value="Genomic_DNA"/>
</dbReference>
<name>A0A6G0WXR0_9STRA</name>
<dbReference type="InterPro" id="IPR035992">
    <property type="entry name" value="Ricin_B-like_lectins"/>
</dbReference>
<dbReference type="InterPro" id="IPR036514">
    <property type="entry name" value="SGNH_hydro_sf"/>
</dbReference>
<sequence>MAPTDAVESFFYPCARFPSQFDALFTVELNVTFGESCLSIVIQDKVDSNKKWQCLVSNLIAQATHEQDCLLPEQVVLDALKMGLESCQANAKAPTCNFVDLVPVGHDKLRLTLMITLFPRLTPTYTFECNSVQQTPVILLIGDAAPMNADFGHSWPMLLSRAYRGKADVIVRTIANSNSDWWLLNIRQILREWKHNAPIMVVISLGTTEFEADVDMFVRNLSAIVRMTKTTFPKCQILLMNPSIDLYSEVCSNVACENGVVALKQVPHHQERNGLQGMNVRAPNHQSLFNELESRIANKCPLWTPQVLPTIFPSPQRSPKPTPVVCLIVSVKCPIKCMHPKSRYSRDSGKLTTQNGDIVHLWDGYRGSYTGQEWLWDGKLIRSAKCPSKCIHLASGWKKDAFNGDACHLWDVVEGPYPAQEWIYDGKVFRSVKCSTKCIHLTSGWEKGSYNGDKCHLWDVIDGSYTAQEWKIELI</sequence>
<dbReference type="AlphaFoldDB" id="A0A6G0WXR0"/>
<dbReference type="Proteomes" id="UP000481153">
    <property type="component" value="Unassembled WGS sequence"/>
</dbReference>
<protein>
    <submittedName>
        <fullName evidence="1">Uncharacterized protein</fullName>
    </submittedName>
</protein>
<dbReference type="VEuPathDB" id="FungiDB:AeMF1_002010"/>
<organism evidence="1 2">
    <name type="scientific">Aphanomyces euteiches</name>
    <dbReference type="NCBI Taxonomy" id="100861"/>
    <lineage>
        <taxon>Eukaryota</taxon>
        <taxon>Sar</taxon>
        <taxon>Stramenopiles</taxon>
        <taxon>Oomycota</taxon>
        <taxon>Saprolegniomycetes</taxon>
        <taxon>Saprolegniales</taxon>
        <taxon>Verrucalvaceae</taxon>
        <taxon>Aphanomyces</taxon>
    </lineage>
</organism>
<comment type="caution">
    <text evidence="1">The sequence shown here is derived from an EMBL/GenBank/DDBJ whole genome shotgun (WGS) entry which is preliminary data.</text>
</comment>
<gene>
    <name evidence="1" type="ORF">Ae201684_010614</name>
</gene>
<evidence type="ECO:0000313" key="1">
    <source>
        <dbReference type="EMBL" id="KAF0732325.1"/>
    </source>
</evidence>
<dbReference type="SUPFAM" id="SSF50370">
    <property type="entry name" value="Ricin B-like lectins"/>
    <property type="match status" value="1"/>
</dbReference>
<dbReference type="Gene3D" id="2.80.10.50">
    <property type="match status" value="1"/>
</dbReference>
<dbReference type="SUPFAM" id="SSF52266">
    <property type="entry name" value="SGNH hydrolase"/>
    <property type="match status" value="1"/>
</dbReference>
<proteinExistence type="predicted"/>
<dbReference type="Gene3D" id="3.40.50.1110">
    <property type="entry name" value="SGNH hydrolase"/>
    <property type="match status" value="1"/>
</dbReference>
<evidence type="ECO:0000313" key="2">
    <source>
        <dbReference type="Proteomes" id="UP000481153"/>
    </source>
</evidence>
<reference evidence="1 2" key="1">
    <citation type="submission" date="2019-07" db="EMBL/GenBank/DDBJ databases">
        <title>Genomics analysis of Aphanomyces spp. identifies a new class of oomycete effector associated with host adaptation.</title>
        <authorList>
            <person name="Gaulin E."/>
        </authorList>
    </citation>
    <scope>NUCLEOTIDE SEQUENCE [LARGE SCALE GENOMIC DNA]</scope>
    <source>
        <strain evidence="1 2">ATCC 201684</strain>
    </source>
</reference>
<accession>A0A6G0WXR0</accession>
<keyword evidence="2" id="KW-1185">Reference proteome</keyword>